<dbReference type="InterPro" id="IPR007730">
    <property type="entry name" value="SPOR-like_dom"/>
</dbReference>
<dbReference type="PROSITE" id="PS51724">
    <property type="entry name" value="SPOR"/>
    <property type="match status" value="1"/>
</dbReference>
<sequence>MKSPQSSAAQRGSTLTGLIIGLVIGLGIAVAVALLINKSSTPFMNKGVKDKPDQPVSQLGDPNKPLFGGKEPAKDAIAKPAETRPVETPPQVAVVKAPEVKTEAPKEKPADAAKAAEPVKVEAAADDKYTYYLQTGAFKEQADAESARARLALIGFEAKISEKTSDTGTLYRVRTGPYPNAEAMNRQRAKLSENGVDVAIVKTLK</sequence>
<dbReference type="AlphaFoldDB" id="A0A941I4H7"/>
<proteinExistence type="predicted"/>
<evidence type="ECO:0000313" key="4">
    <source>
        <dbReference type="EMBL" id="MBR7780521.1"/>
    </source>
</evidence>
<keyword evidence="2" id="KW-0472">Membrane</keyword>
<evidence type="ECO:0000256" key="1">
    <source>
        <dbReference type="SAM" id="MobiDB-lite"/>
    </source>
</evidence>
<protein>
    <submittedName>
        <fullName evidence="4">SPOR domain-containing protein</fullName>
    </submittedName>
</protein>
<dbReference type="Proteomes" id="UP000680067">
    <property type="component" value="Unassembled WGS sequence"/>
</dbReference>
<dbReference type="Pfam" id="PF05036">
    <property type="entry name" value="SPOR"/>
    <property type="match status" value="1"/>
</dbReference>
<feature type="region of interest" description="Disordered" evidence="1">
    <location>
        <begin position="43"/>
        <end position="72"/>
    </location>
</feature>
<dbReference type="SUPFAM" id="SSF110997">
    <property type="entry name" value="Sporulation related repeat"/>
    <property type="match status" value="1"/>
</dbReference>
<keyword evidence="2" id="KW-0812">Transmembrane</keyword>
<feature type="transmembrane region" description="Helical" evidence="2">
    <location>
        <begin position="15"/>
        <end position="36"/>
    </location>
</feature>
<evidence type="ECO:0000313" key="5">
    <source>
        <dbReference type="Proteomes" id="UP000680067"/>
    </source>
</evidence>
<name>A0A941I4H7_9BURK</name>
<dbReference type="RefSeq" id="WP_212685928.1">
    <property type="nucleotide sequence ID" value="NZ_JAGSPN010000001.1"/>
</dbReference>
<comment type="caution">
    <text evidence="4">The sequence shown here is derived from an EMBL/GenBank/DDBJ whole genome shotgun (WGS) entry which is preliminary data.</text>
</comment>
<accession>A0A941I4H7</accession>
<evidence type="ECO:0000256" key="2">
    <source>
        <dbReference type="SAM" id="Phobius"/>
    </source>
</evidence>
<dbReference type="InterPro" id="IPR036680">
    <property type="entry name" value="SPOR-like_sf"/>
</dbReference>
<gene>
    <name evidence="4" type="ORF">KDM89_00080</name>
</gene>
<feature type="domain" description="SPOR" evidence="3">
    <location>
        <begin position="125"/>
        <end position="203"/>
    </location>
</feature>
<organism evidence="4 5">
    <name type="scientific">Undibacterium luofuense</name>
    <dbReference type="NCBI Taxonomy" id="2828733"/>
    <lineage>
        <taxon>Bacteria</taxon>
        <taxon>Pseudomonadati</taxon>
        <taxon>Pseudomonadota</taxon>
        <taxon>Betaproteobacteria</taxon>
        <taxon>Burkholderiales</taxon>
        <taxon>Oxalobacteraceae</taxon>
        <taxon>Undibacterium</taxon>
    </lineage>
</organism>
<evidence type="ECO:0000259" key="3">
    <source>
        <dbReference type="PROSITE" id="PS51724"/>
    </source>
</evidence>
<keyword evidence="2" id="KW-1133">Transmembrane helix</keyword>
<dbReference type="EMBL" id="JAGSPN010000001">
    <property type="protein sequence ID" value="MBR7780521.1"/>
    <property type="molecule type" value="Genomic_DNA"/>
</dbReference>
<keyword evidence="5" id="KW-1185">Reference proteome</keyword>
<dbReference type="InterPro" id="IPR052521">
    <property type="entry name" value="Cell_div_SPOR-domain"/>
</dbReference>
<dbReference type="GO" id="GO:0042834">
    <property type="term" value="F:peptidoglycan binding"/>
    <property type="evidence" value="ECO:0007669"/>
    <property type="project" value="InterPro"/>
</dbReference>
<dbReference type="Gene3D" id="3.30.70.1070">
    <property type="entry name" value="Sporulation related repeat"/>
    <property type="match status" value="1"/>
</dbReference>
<reference evidence="4" key="1">
    <citation type="submission" date="2021-04" db="EMBL/GenBank/DDBJ databases">
        <title>novel species isolated from subtropical streams in China.</title>
        <authorList>
            <person name="Lu H."/>
        </authorList>
    </citation>
    <scope>NUCLEOTIDE SEQUENCE</scope>
    <source>
        <strain evidence="4">LFS511W</strain>
    </source>
</reference>
<dbReference type="PANTHER" id="PTHR38687">
    <property type="entry name" value="CELL DIVISION PROTEIN DEDD-RELATED"/>
    <property type="match status" value="1"/>
</dbReference>